<protein>
    <submittedName>
        <fullName evidence="1">Micronuclear linker histone polyprotein-like protein</fullName>
    </submittedName>
</protein>
<sequence>MAHKGMNNGSRSGPGKPYGLMLLLAFGAALLGVMVLHKLRERRVFSLLVKEKDAQLISLQFLLQKEREYGKEMKRKTDEMKAKIYSLRTQKMELDRRLIEMRSTIDSLKDEQKVMESALEEKQNEIKMQRAVIDSSREDSQLIDLKEILKQKEAEIEDLRQRLAYPAKVWSVSTDDPSNPTLNLTDTSSMEQKDKSDTSLRSEKGGELHVSADLIDGENSTRVQDRNEKSVGDTNSREMKVEHLQKLEISQDEGFQNGSSIEGKSIDEGKRKQNNIANSTEPIVDASGDVQKLRNNSSDVKYSIEHTSRRESESEKLQTSQEDERQEVQAISEGGKKLEMLDLKIDAGSRLRGKHGHVSRTKGKRWRALAKNRISEYNGLASMRNRRFYRLNQDELRSRRESQASNEGVEKSWVKNTSDNPMGVQETVDSTDAKLIEVNPENAESTRNRDENADPNQQVQQESEILKKLHNSPDREIVQHRSINDETANILSYAGKQRSGEVRQPEEGASTIQQKLSSRDNYEQGNIDIDANKHMMMDDMRAADMQESETETTSVGSFRESASSLEDDKEEYKGEIDESEF</sequence>
<evidence type="ECO:0000313" key="2">
    <source>
        <dbReference type="Proteomes" id="UP001164539"/>
    </source>
</evidence>
<organism evidence="1 2">
    <name type="scientific">Melia azedarach</name>
    <name type="common">Chinaberry tree</name>
    <dbReference type="NCBI Taxonomy" id="155640"/>
    <lineage>
        <taxon>Eukaryota</taxon>
        <taxon>Viridiplantae</taxon>
        <taxon>Streptophyta</taxon>
        <taxon>Embryophyta</taxon>
        <taxon>Tracheophyta</taxon>
        <taxon>Spermatophyta</taxon>
        <taxon>Magnoliopsida</taxon>
        <taxon>eudicotyledons</taxon>
        <taxon>Gunneridae</taxon>
        <taxon>Pentapetalae</taxon>
        <taxon>rosids</taxon>
        <taxon>malvids</taxon>
        <taxon>Sapindales</taxon>
        <taxon>Meliaceae</taxon>
        <taxon>Melia</taxon>
    </lineage>
</organism>
<gene>
    <name evidence="1" type="ORF">OWV82_002591</name>
</gene>
<reference evidence="1 2" key="1">
    <citation type="journal article" date="2023" name="Science">
        <title>Complex scaffold remodeling in plant triterpene biosynthesis.</title>
        <authorList>
            <person name="De La Pena R."/>
            <person name="Hodgson H."/>
            <person name="Liu J.C."/>
            <person name="Stephenson M.J."/>
            <person name="Martin A.C."/>
            <person name="Owen C."/>
            <person name="Harkess A."/>
            <person name="Leebens-Mack J."/>
            <person name="Jimenez L.E."/>
            <person name="Osbourn A."/>
            <person name="Sattely E.S."/>
        </authorList>
    </citation>
    <scope>NUCLEOTIDE SEQUENCE [LARGE SCALE GENOMIC DNA]</scope>
    <source>
        <strain evidence="2">cv. JPN11</strain>
        <tissue evidence="1">Leaf</tissue>
    </source>
</reference>
<dbReference type="EMBL" id="CM051394">
    <property type="protein sequence ID" value="KAJ4729884.1"/>
    <property type="molecule type" value="Genomic_DNA"/>
</dbReference>
<keyword evidence="2" id="KW-1185">Reference proteome</keyword>
<name>A0ACC1Z3M5_MELAZ</name>
<dbReference type="Proteomes" id="UP001164539">
    <property type="component" value="Chromosome 1"/>
</dbReference>
<comment type="caution">
    <text evidence="1">The sequence shown here is derived from an EMBL/GenBank/DDBJ whole genome shotgun (WGS) entry which is preliminary data.</text>
</comment>
<accession>A0ACC1Z3M5</accession>
<evidence type="ECO:0000313" key="1">
    <source>
        <dbReference type="EMBL" id="KAJ4729884.1"/>
    </source>
</evidence>
<proteinExistence type="predicted"/>